<evidence type="ECO:0000313" key="2">
    <source>
        <dbReference type="Proteomes" id="UP000410492"/>
    </source>
</evidence>
<dbReference type="EMBL" id="CAACVG010014469">
    <property type="protein sequence ID" value="VEN63220.1"/>
    <property type="molecule type" value="Genomic_DNA"/>
</dbReference>
<proteinExistence type="predicted"/>
<reference evidence="1 2" key="1">
    <citation type="submission" date="2019-01" db="EMBL/GenBank/DDBJ databases">
        <authorList>
            <person name="Sayadi A."/>
        </authorList>
    </citation>
    <scope>NUCLEOTIDE SEQUENCE [LARGE SCALE GENOMIC DNA]</scope>
</reference>
<accession>A0A653DU00</accession>
<protein>
    <submittedName>
        <fullName evidence="1">Uncharacterized protein</fullName>
    </submittedName>
</protein>
<organism evidence="1 2">
    <name type="scientific">Callosobruchus maculatus</name>
    <name type="common">Southern cowpea weevil</name>
    <name type="synonym">Pulse bruchid</name>
    <dbReference type="NCBI Taxonomy" id="64391"/>
    <lineage>
        <taxon>Eukaryota</taxon>
        <taxon>Metazoa</taxon>
        <taxon>Ecdysozoa</taxon>
        <taxon>Arthropoda</taxon>
        <taxon>Hexapoda</taxon>
        <taxon>Insecta</taxon>
        <taxon>Pterygota</taxon>
        <taxon>Neoptera</taxon>
        <taxon>Endopterygota</taxon>
        <taxon>Coleoptera</taxon>
        <taxon>Polyphaga</taxon>
        <taxon>Cucujiformia</taxon>
        <taxon>Chrysomeloidea</taxon>
        <taxon>Chrysomelidae</taxon>
        <taxon>Bruchinae</taxon>
        <taxon>Bruchini</taxon>
        <taxon>Callosobruchus</taxon>
    </lineage>
</organism>
<gene>
    <name evidence="1" type="ORF">CALMAC_LOCUS20111</name>
</gene>
<sequence>MQYLQTLRYVGYVGNSPPRKPLEPYPVLFFGGRHFDVPAYFENWQYVKIMDETLWLKKCVTPHEYFYEPKMKTIKHLRTKDLGF</sequence>
<dbReference type="Proteomes" id="UP000410492">
    <property type="component" value="Unassembled WGS sequence"/>
</dbReference>
<keyword evidence="2" id="KW-1185">Reference proteome</keyword>
<dbReference type="AlphaFoldDB" id="A0A653DU00"/>
<name>A0A653DU00_CALMS</name>
<evidence type="ECO:0000313" key="1">
    <source>
        <dbReference type="EMBL" id="VEN63220.1"/>
    </source>
</evidence>